<reference evidence="8" key="1">
    <citation type="submission" date="2021-01" db="EMBL/GenBank/DDBJ databases">
        <authorList>
            <person name="Corre E."/>
            <person name="Pelletier E."/>
            <person name="Niang G."/>
            <person name="Scheremetjew M."/>
            <person name="Finn R."/>
            <person name="Kale V."/>
            <person name="Holt S."/>
            <person name="Cochrane G."/>
            <person name="Meng A."/>
            <person name="Brown T."/>
            <person name="Cohen L."/>
        </authorList>
    </citation>
    <scope>NUCLEOTIDE SEQUENCE</scope>
    <source>
        <strain evidence="8">CCMP722</strain>
    </source>
</reference>
<organism evidence="8">
    <name type="scientific">Pyramimonas obovata</name>
    <dbReference type="NCBI Taxonomy" id="1411642"/>
    <lineage>
        <taxon>Eukaryota</taxon>
        <taxon>Viridiplantae</taxon>
        <taxon>Chlorophyta</taxon>
        <taxon>Pyramimonadophyceae</taxon>
        <taxon>Pyramimonadales</taxon>
        <taxon>Pyramimonadaceae</taxon>
        <taxon>Pyramimonas</taxon>
        <taxon>Pyramimonas incertae sedis</taxon>
    </lineage>
</organism>
<evidence type="ECO:0000313" key="8">
    <source>
        <dbReference type="EMBL" id="CAD8661342.1"/>
    </source>
</evidence>
<feature type="transmembrane region" description="Helical" evidence="6">
    <location>
        <begin position="130"/>
        <end position="149"/>
    </location>
</feature>
<keyword evidence="3 6" id="KW-1133">Transmembrane helix</keyword>
<evidence type="ECO:0000256" key="4">
    <source>
        <dbReference type="ARBA" id="ARBA00023136"/>
    </source>
</evidence>
<feature type="transmembrane region" description="Helical" evidence="6">
    <location>
        <begin position="220"/>
        <end position="243"/>
    </location>
</feature>
<evidence type="ECO:0000256" key="3">
    <source>
        <dbReference type="ARBA" id="ARBA00022989"/>
    </source>
</evidence>
<gene>
    <name evidence="8" type="ORF">POBO1169_LOCUS6806</name>
</gene>
<evidence type="ECO:0000256" key="2">
    <source>
        <dbReference type="ARBA" id="ARBA00022692"/>
    </source>
</evidence>
<accession>A0A7S0N8J4</accession>
<dbReference type="InterPro" id="IPR050846">
    <property type="entry name" value="TLCD"/>
</dbReference>
<dbReference type="GO" id="GO:0055088">
    <property type="term" value="P:lipid homeostasis"/>
    <property type="evidence" value="ECO:0007669"/>
    <property type="project" value="TreeGrafter"/>
</dbReference>
<dbReference type="AlphaFoldDB" id="A0A7S0N8J4"/>
<dbReference type="Pfam" id="PF03798">
    <property type="entry name" value="TRAM_LAG1_CLN8"/>
    <property type="match status" value="1"/>
</dbReference>
<dbReference type="GO" id="GO:0016020">
    <property type="term" value="C:membrane"/>
    <property type="evidence" value="ECO:0007669"/>
    <property type="project" value="UniProtKB-SubCell"/>
</dbReference>
<sequence length="310" mass="35497">MSDNAGINGMLRGFTVEGLARYKELRKINYPNMYNSLNNRLTDSDFTKPDFDETTRDLFFFTSFCCISYAVLWFMVPRHYAEKSCHMQRIDLLFSAVYYPILTFLAIDATLVLGTGTVEQRWQTVTRSSYSFEILFIGGNLAHIPVTFLKKQTLTYKLQLLAHHLLAIGCFVRTCYTGVGHFYVALDGCCEISTIFLNNVFLFKNLGVAESKFSKVLNAVLLWVSYFLSRIVLFPAWLAMYFWDVSRHPQASLVFLTPVEQVVFPLTNVILFLLSSIWMVSITKGALKALRGEEDDLGPYQSNDEVHHKD</sequence>
<proteinExistence type="predicted"/>
<keyword evidence="4 5" id="KW-0472">Membrane</keyword>
<feature type="transmembrane region" description="Helical" evidence="6">
    <location>
        <begin position="263"/>
        <end position="282"/>
    </location>
</feature>
<evidence type="ECO:0000256" key="5">
    <source>
        <dbReference type="PROSITE-ProRule" id="PRU00205"/>
    </source>
</evidence>
<feature type="domain" description="TLC" evidence="7">
    <location>
        <begin position="84"/>
        <end position="291"/>
    </location>
</feature>
<dbReference type="GO" id="GO:0005783">
    <property type="term" value="C:endoplasmic reticulum"/>
    <property type="evidence" value="ECO:0007669"/>
    <property type="project" value="TreeGrafter"/>
</dbReference>
<dbReference type="EMBL" id="HBFA01013065">
    <property type="protein sequence ID" value="CAD8661342.1"/>
    <property type="molecule type" value="Transcribed_RNA"/>
</dbReference>
<dbReference type="InterPro" id="IPR006634">
    <property type="entry name" value="TLC-dom"/>
</dbReference>
<keyword evidence="2 5" id="KW-0812">Transmembrane</keyword>
<comment type="subcellular location">
    <subcellularLocation>
        <location evidence="1">Membrane</location>
        <topology evidence="1">Multi-pass membrane protein</topology>
    </subcellularLocation>
</comment>
<feature type="transmembrane region" description="Helical" evidence="6">
    <location>
        <begin position="58"/>
        <end position="76"/>
    </location>
</feature>
<evidence type="ECO:0000259" key="7">
    <source>
        <dbReference type="PROSITE" id="PS50922"/>
    </source>
</evidence>
<protein>
    <recommendedName>
        <fullName evidence="7">TLC domain-containing protein</fullName>
    </recommendedName>
</protein>
<feature type="transmembrane region" description="Helical" evidence="6">
    <location>
        <begin position="97"/>
        <end position="118"/>
    </location>
</feature>
<dbReference type="PANTHER" id="PTHR13439">
    <property type="entry name" value="CT120 PROTEIN"/>
    <property type="match status" value="1"/>
</dbReference>
<evidence type="ECO:0000256" key="6">
    <source>
        <dbReference type="SAM" id="Phobius"/>
    </source>
</evidence>
<name>A0A7S0N8J4_9CHLO</name>
<dbReference type="PROSITE" id="PS50922">
    <property type="entry name" value="TLC"/>
    <property type="match status" value="1"/>
</dbReference>
<evidence type="ECO:0000256" key="1">
    <source>
        <dbReference type="ARBA" id="ARBA00004141"/>
    </source>
</evidence>
<dbReference type="PANTHER" id="PTHR13439:SF0">
    <property type="entry name" value="TOPOISOMERASE I DAMAGE AFFECTED PROTEIN 4"/>
    <property type="match status" value="1"/>
</dbReference>